<evidence type="ECO:0000313" key="3">
    <source>
        <dbReference type="Proteomes" id="UP000319852"/>
    </source>
</evidence>
<dbReference type="OrthoDB" id="223814at2"/>
<accession>A0A517N366</accession>
<dbReference type="InterPro" id="IPR011042">
    <property type="entry name" value="6-blade_b-propeller_TolB-like"/>
</dbReference>
<dbReference type="AlphaFoldDB" id="A0A517N366"/>
<evidence type="ECO:0000313" key="2">
    <source>
        <dbReference type="EMBL" id="QDT01582.1"/>
    </source>
</evidence>
<name>A0A517N366_9BACT</name>
<dbReference type="RefSeq" id="WP_145063795.1">
    <property type="nucleotide sequence ID" value="NZ_CP036263.1"/>
</dbReference>
<dbReference type="Proteomes" id="UP000319852">
    <property type="component" value="Chromosome"/>
</dbReference>
<dbReference type="EMBL" id="CP036263">
    <property type="protein sequence ID" value="QDT01582.1"/>
    <property type="molecule type" value="Genomic_DNA"/>
</dbReference>
<dbReference type="PANTHER" id="PTHR36842">
    <property type="entry name" value="PROTEIN TOLB HOMOLOG"/>
    <property type="match status" value="1"/>
</dbReference>
<proteinExistence type="predicted"/>
<reference evidence="2 3" key="1">
    <citation type="submission" date="2019-02" db="EMBL/GenBank/DDBJ databases">
        <title>Deep-cultivation of Planctomycetes and their phenomic and genomic characterization uncovers novel biology.</title>
        <authorList>
            <person name="Wiegand S."/>
            <person name="Jogler M."/>
            <person name="Boedeker C."/>
            <person name="Pinto D."/>
            <person name="Vollmers J."/>
            <person name="Rivas-Marin E."/>
            <person name="Kohn T."/>
            <person name="Peeters S.H."/>
            <person name="Heuer A."/>
            <person name="Rast P."/>
            <person name="Oberbeckmann S."/>
            <person name="Bunk B."/>
            <person name="Jeske O."/>
            <person name="Meyerdierks A."/>
            <person name="Storesund J.E."/>
            <person name="Kallscheuer N."/>
            <person name="Luecker S."/>
            <person name="Lage O.M."/>
            <person name="Pohl T."/>
            <person name="Merkel B.J."/>
            <person name="Hornburger P."/>
            <person name="Mueller R.-W."/>
            <person name="Bruemmer F."/>
            <person name="Labrenz M."/>
            <person name="Spormann A.M."/>
            <person name="Op den Camp H."/>
            <person name="Overmann J."/>
            <person name="Amann R."/>
            <person name="Jetten M.S.M."/>
            <person name="Mascher T."/>
            <person name="Medema M.H."/>
            <person name="Devos D.P."/>
            <person name="Kaster A.-K."/>
            <person name="Ovreas L."/>
            <person name="Rohde M."/>
            <person name="Galperin M.Y."/>
            <person name="Jogler C."/>
        </authorList>
    </citation>
    <scope>NUCLEOTIDE SEQUENCE [LARGE SCALE GENOMIC DNA]</scope>
    <source>
        <strain evidence="2 3">HG15A2</strain>
    </source>
</reference>
<organism evidence="2 3">
    <name type="scientific">Adhaeretor mobilis</name>
    <dbReference type="NCBI Taxonomy" id="1930276"/>
    <lineage>
        <taxon>Bacteria</taxon>
        <taxon>Pseudomonadati</taxon>
        <taxon>Planctomycetota</taxon>
        <taxon>Planctomycetia</taxon>
        <taxon>Pirellulales</taxon>
        <taxon>Lacipirellulaceae</taxon>
        <taxon>Adhaeretor</taxon>
    </lineage>
</organism>
<feature type="chain" id="PRO_5021782648" evidence="1">
    <location>
        <begin position="31"/>
        <end position="966"/>
    </location>
</feature>
<evidence type="ECO:0000256" key="1">
    <source>
        <dbReference type="SAM" id="SignalP"/>
    </source>
</evidence>
<dbReference type="Gene3D" id="2.120.10.30">
    <property type="entry name" value="TolB, C-terminal domain"/>
    <property type="match status" value="3"/>
</dbReference>
<keyword evidence="1" id="KW-0732">Signal</keyword>
<dbReference type="PANTHER" id="PTHR36842:SF1">
    <property type="entry name" value="PROTEIN TOLB"/>
    <property type="match status" value="1"/>
</dbReference>
<sequence length="966" mass="98866" precursor="true">MSRYVCALRRVFSCLLFSLIACFGFDRAGAADPIKLNGPLVSGGNVATAGLQFSPDSSLVLYSADQETDNIDEAFTVPSTGGASIKLNGTLTPGGNVSPVSLQFSPDSSRVLYLADQDTDSVSEIYSVSSAGGAAVKLNGALVGGGDVSFGALFSPDSSRVVYHANQQNASVSELYSVSSAGGSAVKLNGSLVAGGSVAGFGFQFSSDSSRVLYAANQDNISVFELFSVASTGGAAVKLNGPLATGGDVSAAANGWKFSPDGSHVLYLADQDINNVDEIYSVPSAGGMPVKLNGALVPGGDVSPSGLQFSPDGSLVLYLADQEVNNVTELYAVESAGGTAVKLNGPITTGGNVINSNENLQFSPDSSRVFYRADQDTDGVGEIYSVSSTGGAATKLNGPLVTGGDINVMQVSPDSARVLYRGDQETDGVQEIFTVPSTGGTAVKLNGPLADGGDVVQEHFSPDSSRVLYYADQEVNDVFEIYLVPTNGGTPTKLNAPLVPGGDVFTTGLQFSPDGSLVLYQADQDTDEVVEIYTRIVRQHSLPGAGNWDAGAAWDHGGTPDEVMRVLVDGAGTVTASGIGTRSVNELVIGGGTGASALALTSGAGITTLHGTRIKTGGVLRGDGVLVSDLTIDAGGELRAGPGEHLMLASADTVSNSGRIEAIGTTNAPAEIEFQGTLVNAPNTGLIVARNGTLRFNGDLSNLGSLAVSFGNTDIFGNVNNITFPPTSSVGNIVIGGNSNVTFYDDVANNAVLNVASGSTAVFLGALSGNGNVGSGDIQALGDLQPGFSPGAMEFGGDLSLGQLSNLEIEIGGLTPGIEFDLVDIAGEAALTGDLEVSLIHGFEPSAGDTFEILTADEGVNGTFFSTILPTLTGNLDWQINYGTNNIVLEILAVLAADTEPDGDVDGFDFLSLQRDNPGLIPTWQTEYGSSPAVAASNSVPEPRTWLLLSVLTTVFSGHRCLAGRV</sequence>
<dbReference type="KEGG" id="amob:HG15A2_49290"/>
<protein>
    <submittedName>
        <fullName evidence="2">Translocation protein TolB</fullName>
    </submittedName>
</protein>
<keyword evidence="3" id="KW-1185">Reference proteome</keyword>
<dbReference type="PROSITE" id="PS51257">
    <property type="entry name" value="PROKAR_LIPOPROTEIN"/>
    <property type="match status" value="1"/>
</dbReference>
<feature type="signal peptide" evidence="1">
    <location>
        <begin position="1"/>
        <end position="30"/>
    </location>
</feature>
<gene>
    <name evidence="2" type="ORF">HG15A2_49290</name>
</gene>
<dbReference type="SUPFAM" id="SSF82171">
    <property type="entry name" value="DPP6 N-terminal domain-like"/>
    <property type="match status" value="2"/>
</dbReference>